<dbReference type="SUPFAM" id="SSF88723">
    <property type="entry name" value="PIN domain-like"/>
    <property type="match status" value="1"/>
</dbReference>
<proteinExistence type="predicted"/>
<dbReference type="GO" id="GO:0017108">
    <property type="term" value="F:5'-flap endonuclease activity"/>
    <property type="evidence" value="ECO:0007669"/>
    <property type="project" value="InterPro"/>
</dbReference>
<keyword evidence="1" id="KW-0540">Nuclease</keyword>
<dbReference type="InterPro" id="IPR038969">
    <property type="entry name" value="FEN"/>
</dbReference>
<feature type="region of interest" description="Disordered" evidence="7">
    <location>
        <begin position="93"/>
        <end position="122"/>
    </location>
</feature>
<dbReference type="SMART" id="SM00475">
    <property type="entry name" value="53EXOc"/>
    <property type="match status" value="1"/>
</dbReference>
<evidence type="ECO:0000313" key="9">
    <source>
        <dbReference type="EMBL" id="MBL0003700.1"/>
    </source>
</evidence>
<dbReference type="InterPro" id="IPR008918">
    <property type="entry name" value="HhH2"/>
</dbReference>
<keyword evidence="4" id="KW-0238">DNA-binding</keyword>
<evidence type="ECO:0000256" key="3">
    <source>
        <dbReference type="ARBA" id="ARBA00022839"/>
    </source>
</evidence>
<evidence type="ECO:0000256" key="1">
    <source>
        <dbReference type="ARBA" id="ARBA00022722"/>
    </source>
</evidence>
<dbReference type="Pfam" id="PF01367">
    <property type="entry name" value="5_3_exonuc"/>
    <property type="match status" value="1"/>
</dbReference>
<organism evidence="9 10">
    <name type="scientific">Candidatus Phosphoribacter hodrii</name>
    <dbReference type="NCBI Taxonomy" id="2953743"/>
    <lineage>
        <taxon>Bacteria</taxon>
        <taxon>Bacillati</taxon>
        <taxon>Actinomycetota</taxon>
        <taxon>Actinomycetes</taxon>
        <taxon>Micrococcales</taxon>
        <taxon>Dermatophilaceae</taxon>
        <taxon>Candidatus Phosphoribacter</taxon>
    </lineage>
</organism>
<keyword evidence="2" id="KW-0378">Hydrolase</keyword>
<sequence>MDQAGRLLLLDSASLYFRAFYGVPDQRTDPSEPPTNAIRGFLDMVATLVDRHRPTHLAACWDNDWRPQFRVQAIPSYKTHRVAAGADPSAPGGVAGAGGAAASGASGASGDGSSGLTSEEAPDDLAPQVPLIAAALAALGIARVGVDGFEADDVIGALAHRHRGALAVDIVTGDRDLFQLVDDALGVRVLYTSRGGVRDAEIVDQAVLQERYAVPTGDAYADLAVLRGDASDGLPGVAGIGEKTAAALLATYGSLAGIRAAVDGGDPRIKGAQRTRLEAGAAYLDVAPGVVRVAVDAPLPDVDLRLPTQVADPVLMSRLAVDYGLTGAFNRVLSALGVG</sequence>
<evidence type="ECO:0000256" key="2">
    <source>
        <dbReference type="ARBA" id="ARBA00022801"/>
    </source>
</evidence>
<dbReference type="PANTHER" id="PTHR42646">
    <property type="entry name" value="FLAP ENDONUCLEASE XNI"/>
    <property type="match status" value="1"/>
</dbReference>
<dbReference type="SMART" id="SM00279">
    <property type="entry name" value="HhH2"/>
    <property type="match status" value="1"/>
</dbReference>
<name>A0A9D7T952_9MICO</name>
<evidence type="ECO:0000256" key="5">
    <source>
        <dbReference type="ARBA" id="ARBA00049957"/>
    </source>
</evidence>
<dbReference type="Pfam" id="PF02739">
    <property type="entry name" value="5_3_exonuc_N"/>
    <property type="match status" value="1"/>
</dbReference>
<evidence type="ECO:0000313" key="10">
    <source>
        <dbReference type="Proteomes" id="UP000886632"/>
    </source>
</evidence>
<dbReference type="CDD" id="cd09859">
    <property type="entry name" value="PIN_53EXO"/>
    <property type="match status" value="1"/>
</dbReference>
<dbReference type="Gene3D" id="3.40.50.1010">
    <property type="entry name" value="5'-nuclease"/>
    <property type="match status" value="1"/>
</dbReference>
<evidence type="ECO:0000256" key="4">
    <source>
        <dbReference type="ARBA" id="ARBA00023125"/>
    </source>
</evidence>
<dbReference type="InterPro" id="IPR020046">
    <property type="entry name" value="5-3_exonucl_a-hlix_arch_N"/>
</dbReference>
<feature type="domain" description="5'-3' exonuclease" evidence="8">
    <location>
        <begin position="5"/>
        <end position="307"/>
    </location>
</feature>
<keyword evidence="3 9" id="KW-0269">Exonuclease</keyword>
<accession>A0A9D7T952</accession>
<evidence type="ECO:0000256" key="6">
    <source>
        <dbReference type="ARBA" id="ARBA00050026"/>
    </source>
</evidence>
<feature type="compositionally biased region" description="Gly residues" evidence="7">
    <location>
        <begin position="93"/>
        <end position="113"/>
    </location>
</feature>
<protein>
    <recommendedName>
        <fullName evidence="6">5'-3' exonuclease</fullName>
    </recommendedName>
</protein>
<dbReference type="Gene3D" id="1.10.150.20">
    <property type="entry name" value="5' to 3' exonuclease, C-terminal subdomain"/>
    <property type="match status" value="1"/>
</dbReference>
<dbReference type="GO" id="GO:0008409">
    <property type="term" value="F:5'-3' exonuclease activity"/>
    <property type="evidence" value="ECO:0007669"/>
    <property type="project" value="InterPro"/>
</dbReference>
<dbReference type="AlphaFoldDB" id="A0A9D7T952"/>
<dbReference type="InterPro" id="IPR036279">
    <property type="entry name" value="5-3_exonuclease_C_sf"/>
</dbReference>
<dbReference type="InterPro" id="IPR020045">
    <property type="entry name" value="DNA_polI_H3TH"/>
</dbReference>
<dbReference type="GO" id="GO:0033567">
    <property type="term" value="P:DNA replication, Okazaki fragment processing"/>
    <property type="evidence" value="ECO:0007669"/>
    <property type="project" value="InterPro"/>
</dbReference>
<evidence type="ECO:0000256" key="7">
    <source>
        <dbReference type="SAM" id="MobiDB-lite"/>
    </source>
</evidence>
<dbReference type="EMBL" id="JADKGK010000014">
    <property type="protein sequence ID" value="MBL0003700.1"/>
    <property type="molecule type" value="Genomic_DNA"/>
</dbReference>
<dbReference type="PANTHER" id="PTHR42646:SF2">
    <property type="entry name" value="5'-3' EXONUCLEASE FAMILY PROTEIN"/>
    <property type="match status" value="1"/>
</dbReference>
<dbReference type="SUPFAM" id="SSF47807">
    <property type="entry name" value="5' to 3' exonuclease, C-terminal subdomain"/>
    <property type="match status" value="1"/>
</dbReference>
<gene>
    <name evidence="9" type="ORF">IPP00_06820</name>
</gene>
<dbReference type="InterPro" id="IPR029060">
    <property type="entry name" value="PIN-like_dom_sf"/>
</dbReference>
<comment type="function">
    <text evidence="5">5'-3' exonuclease acting preferentially on double-stranded DNA.</text>
</comment>
<comment type="caution">
    <text evidence="9">The sequence shown here is derived from an EMBL/GenBank/DDBJ whole genome shotgun (WGS) entry which is preliminary data.</text>
</comment>
<dbReference type="CDD" id="cd09898">
    <property type="entry name" value="H3TH_53EXO"/>
    <property type="match status" value="1"/>
</dbReference>
<dbReference type="Proteomes" id="UP000886632">
    <property type="component" value="Unassembled WGS sequence"/>
</dbReference>
<evidence type="ECO:0000259" key="8">
    <source>
        <dbReference type="SMART" id="SM00475"/>
    </source>
</evidence>
<dbReference type="InterPro" id="IPR002421">
    <property type="entry name" value="5-3_exonuclease"/>
</dbReference>
<dbReference type="GO" id="GO:0003677">
    <property type="term" value="F:DNA binding"/>
    <property type="evidence" value="ECO:0007669"/>
    <property type="project" value="UniProtKB-KW"/>
</dbReference>
<reference evidence="9" key="1">
    <citation type="submission" date="2020-10" db="EMBL/GenBank/DDBJ databases">
        <title>Connecting structure to function with the recovery of over 1000 high-quality activated sludge metagenome-assembled genomes encoding full-length rRNA genes using long-read sequencing.</title>
        <authorList>
            <person name="Singleton C.M."/>
            <person name="Petriglieri F."/>
            <person name="Kristensen J.M."/>
            <person name="Kirkegaard R.H."/>
            <person name="Michaelsen T.Y."/>
            <person name="Andersen M.H."/>
            <person name="Karst S.M."/>
            <person name="Dueholm M.S."/>
            <person name="Nielsen P.H."/>
            <person name="Albertsen M."/>
        </authorList>
    </citation>
    <scope>NUCLEOTIDE SEQUENCE</scope>
    <source>
        <strain evidence="9">Ribe_18-Q3-R11-54_MAXAC.001</strain>
    </source>
</reference>